<feature type="compositionally biased region" description="Low complexity" evidence="2">
    <location>
        <begin position="827"/>
        <end position="839"/>
    </location>
</feature>
<dbReference type="GeneID" id="7826597"/>
<accession>I7MLX7</accession>
<keyword evidence="4" id="KW-1185">Reference proteome</keyword>
<gene>
    <name evidence="3" type="ORF">TTHERM_00535920</name>
</gene>
<sequence>MNRQCSFGQTNNPLENIFQHLPENNNVQNLNNDQSQQYLQNNQENIFNFNNSSGNSFQQTFNYEWNQALSGNGYGQKNTSFISEDQIQIILQQCRPKPQEGQELIQPQQSNCVTSKQTNAQNLQTSEQKVDNHFSELQRLQELDYKRIQTEESSNDSLIYKGEEVDKILSRYSFQMLQENNETQKIQENNYLQNTPGSLSYSVNDMKSYSDNAQQQSGPGVDQDLSINFNLKPPLGNFGQVQCFNDQNNLSNNTLNQNLINNQLQLNQFVGANGNYINNNNNITPNNYGVNSQQVNPNTYLNGQSQVLASSNINIQEYINNSKSDLFSNNLSGIKWSLMSQGSSGTYFPTSNALNNQTSQGSIKQIPSGSTFVTNNFLTVPQGNSTSDQQKLLQKQEDQFQLQGTNGQYTKQLIPQNNNLNFQKQNSNQISNEQSYKCQECALNRQQISFLQIQLKESQEREDVQKKLNDSLMIALSQVQEEKPNQAEGSIQSGRSEILRDFYEKEIKQLREQMNNRQKQQEQIGKELIKKCDELENQKISLELQLKDFKNKVEEKNIEINEITSSLTRKDYQIFQLGEEIKKLQQQALGIDENKVTNLEQQIDQMQKNHDNEIILMQTETEKEIQKYNLLLTKTVDSFETKIKQILTEKNLIEKANASNTEISSDLLQKLNEENILLRQQKESAFKQAETLQKQMEQQKIQATAQSSLLSQIEEQERTIEQLQGISLAHDSLQVQYAQQAANIKHLQMKIKEVQQSYQELKLKRDNELKQSTSKYAELASKCSEIQSNSDRLKKDFQRKSAMIIREILNKDMKIRQLSQKIQMIQGNSSPFNSSNGSNLQATTNQQKREKSPLSKLLSEDKMLSDNINFVEFNKSQLLNSPNQLMNSTTSKNPKNNLQADQEKLLEGFQSRSRSPVGRNTQNTQQFWLNFMDLSNISGENLLNAAQNHLFNEEEEDNQFNGLNISNMNTDEFKSKYLGLFHQRNVLENTINELKLQLNKKNELEVCLKNEIRFIVEYLVQTLADQIVLDIREKENQIPQGFQSPSSRIYDPSKAYGNEEERIVRETDKILKQHIIKLQQKAIQSHMVECYNILNSILGANTPLPKPKQSSQEKTQQLQTCDQKIKSSNKLSQSQQECQSSSSSSLSKRALRQIDQKQNQQNKSNSPFSKQSTSQNQQQNLIKNEFSASTKLLKISQQSSISKNNISLNASNMSNNSPNKFKKQPLKLSDLKVDSTKQKSKQQKQQSSPLIKQQSTPTRSQKIQKFGYFLSKQQNQNQSQNKLSIKTNESNLSHNLSLNNNIV</sequence>
<feature type="compositionally biased region" description="Low complexity" evidence="2">
    <location>
        <begin position="1243"/>
        <end position="1255"/>
    </location>
</feature>
<name>I7MLX7_TETTS</name>
<feature type="region of interest" description="Disordered" evidence="2">
    <location>
        <begin position="1233"/>
        <end position="1259"/>
    </location>
</feature>
<keyword evidence="1" id="KW-0175">Coiled coil</keyword>
<dbReference type="HOGENOM" id="CLU_261328_0_0_1"/>
<evidence type="ECO:0000256" key="1">
    <source>
        <dbReference type="SAM" id="Coils"/>
    </source>
</evidence>
<feature type="coiled-coil region" evidence="1">
    <location>
        <begin position="984"/>
        <end position="1011"/>
    </location>
</feature>
<dbReference type="STRING" id="312017.I7MLX7"/>
<feature type="compositionally biased region" description="Low complexity" evidence="2">
    <location>
        <begin position="1156"/>
        <end position="1179"/>
    </location>
</feature>
<evidence type="ECO:0000313" key="4">
    <source>
        <dbReference type="Proteomes" id="UP000009168"/>
    </source>
</evidence>
<feature type="compositionally biased region" description="Polar residues" evidence="2">
    <location>
        <begin position="1108"/>
        <end position="1131"/>
    </location>
</feature>
<feature type="region of interest" description="Disordered" evidence="2">
    <location>
        <begin position="1104"/>
        <end position="1179"/>
    </location>
</feature>
<protein>
    <submittedName>
        <fullName evidence="3">Uncharacterized protein</fullName>
    </submittedName>
</protein>
<dbReference type="EMBL" id="GG662495">
    <property type="protein sequence ID" value="EAS03256.1"/>
    <property type="molecule type" value="Genomic_DNA"/>
</dbReference>
<dbReference type="OMA" id="LAMCEER"/>
<dbReference type="KEGG" id="tet:TTHERM_00535920"/>
<evidence type="ECO:0000256" key="2">
    <source>
        <dbReference type="SAM" id="MobiDB-lite"/>
    </source>
</evidence>
<reference evidence="4" key="1">
    <citation type="journal article" date="2006" name="PLoS Biol.">
        <title>Macronuclear genome sequence of the ciliate Tetrahymena thermophila, a model eukaryote.</title>
        <authorList>
            <person name="Eisen J.A."/>
            <person name="Coyne R.S."/>
            <person name="Wu M."/>
            <person name="Wu D."/>
            <person name="Thiagarajan M."/>
            <person name="Wortman J.R."/>
            <person name="Badger J.H."/>
            <person name="Ren Q."/>
            <person name="Amedeo P."/>
            <person name="Jones K.M."/>
            <person name="Tallon L.J."/>
            <person name="Delcher A.L."/>
            <person name="Salzberg S.L."/>
            <person name="Silva J.C."/>
            <person name="Haas B.J."/>
            <person name="Majoros W.H."/>
            <person name="Farzad M."/>
            <person name="Carlton J.M."/>
            <person name="Smith R.K. Jr."/>
            <person name="Garg J."/>
            <person name="Pearlman R.E."/>
            <person name="Karrer K.M."/>
            <person name="Sun L."/>
            <person name="Manning G."/>
            <person name="Elde N.C."/>
            <person name="Turkewitz A.P."/>
            <person name="Asai D.J."/>
            <person name="Wilkes D.E."/>
            <person name="Wang Y."/>
            <person name="Cai H."/>
            <person name="Collins K."/>
            <person name="Stewart B.A."/>
            <person name="Lee S.R."/>
            <person name="Wilamowska K."/>
            <person name="Weinberg Z."/>
            <person name="Ruzzo W.L."/>
            <person name="Wloga D."/>
            <person name="Gaertig J."/>
            <person name="Frankel J."/>
            <person name="Tsao C.-C."/>
            <person name="Gorovsky M.A."/>
            <person name="Keeling P.J."/>
            <person name="Waller R.F."/>
            <person name="Patron N.J."/>
            <person name="Cherry J.M."/>
            <person name="Stover N.A."/>
            <person name="Krieger C.J."/>
            <person name="del Toro C."/>
            <person name="Ryder H.F."/>
            <person name="Williamson S.C."/>
            <person name="Barbeau R.A."/>
            <person name="Hamilton E.P."/>
            <person name="Orias E."/>
        </authorList>
    </citation>
    <scope>NUCLEOTIDE SEQUENCE [LARGE SCALE GENOMIC DNA]</scope>
    <source>
        <strain evidence="4">SB210</strain>
    </source>
</reference>
<feature type="coiled-coil region" evidence="1">
    <location>
        <begin position="737"/>
        <end position="796"/>
    </location>
</feature>
<feature type="coiled-coil region" evidence="1">
    <location>
        <begin position="500"/>
        <end position="616"/>
    </location>
</feature>
<feature type="coiled-coil region" evidence="1">
    <location>
        <begin position="668"/>
        <end position="706"/>
    </location>
</feature>
<feature type="compositionally biased region" description="Low complexity" evidence="2">
    <location>
        <begin position="1132"/>
        <end position="1147"/>
    </location>
</feature>
<proteinExistence type="predicted"/>
<feature type="region of interest" description="Disordered" evidence="2">
    <location>
        <begin position="827"/>
        <end position="855"/>
    </location>
</feature>
<evidence type="ECO:0000313" key="3">
    <source>
        <dbReference type="EMBL" id="EAS03256.1"/>
    </source>
</evidence>
<dbReference type="Proteomes" id="UP000009168">
    <property type="component" value="Unassembled WGS sequence"/>
</dbReference>
<dbReference type="RefSeq" id="XP_001023501.1">
    <property type="nucleotide sequence ID" value="XM_001023501.1"/>
</dbReference>
<organism evidence="3 4">
    <name type="scientific">Tetrahymena thermophila (strain SB210)</name>
    <dbReference type="NCBI Taxonomy" id="312017"/>
    <lineage>
        <taxon>Eukaryota</taxon>
        <taxon>Sar</taxon>
        <taxon>Alveolata</taxon>
        <taxon>Ciliophora</taxon>
        <taxon>Intramacronucleata</taxon>
        <taxon>Oligohymenophorea</taxon>
        <taxon>Hymenostomatida</taxon>
        <taxon>Tetrahymenina</taxon>
        <taxon>Tetrahymenidae</taxon>
        <taxon>Tetrahymena</taxon>
    </lineage>
</organism>
<dbReference type="InParanoid" id="I7MLX7"/>